<feature type="chain" id="PRO_5042012413" evidence="5">
    <location>
        <begin position="25"/>
        <end position="387"/>
    </location>
</feature>
<dbReference type="PANTHER" id="PTHR30483">
    <property type="entry name" value="LEUCINE-SPECIFIC-BINDING PROTEIN"/>
    <property type="match status" value="1"/>
</dbReference>
<evidence type="ECO:0000256" key="3">
    <source>
        <dbReference type="ARBA" id="ARBA00022729"/>
    </source>
</evidence>
<accession>A0AAE3VME4</accession>
<dbReference type="AlphaFoldDB" id="A0AAE3VME4"/>
<evidence type="ECO:0000313" key="7">
    <source>
        <dbReference type="EMBL" id="MDQ0314716.1"/>
    </source>
</evidence>
<evidence type="ECO:0000259" key="6">
    <source>
        <dbReference type="Pfam" id="PF13458"/>
    </source>
</evidence>
<evidence type="ECO:0000313" key="8">
    <source>
        <dbReference type="Proteomes" id="UP001229244"/>
    </source>
</evidence>
<evidence type="ECO:0000256" key="2">
    <source>
        <dbReference type="ARBA" id="ARBA00022448"/>
    </source>
</evidence>
<feature type="domain" description="Leucine-binding protein" evidence="6">
    <location>
        <begin position="27"/>
        <end position="368"/>
    </location>
</feature>
<evidence type="ECO:0000256" key="1">
    <source>
        <dbReference type="ARBA" id="ARBA00010062"/>
    </source>
</evidence>
<dbReference type="RefSeq" id="WP_306884501.1">
    <property type="nucleotide sequence ID" value="NZ_JAUSUL010000001.1"/>
</dbReference>
<protein>
    <submittedName>
        <fullName evidence="7">Branched-chain amino acid transport system substrate-binding protein</fullName>
    </submittedName>
</protein>
<reference evidence="7" key="1">
    <citation type="submission" date="2023-07" db="EMBL/GenBank/DDBJ databases">
        <title>Genomic Encyclopedia of Type Strains, Phase IV (KMG-IV): sequencing the most valuable type-strain genomes for metagenomic binning, comparative biology and taxonomic classification.</title>
        <authorList>
            <person name="Goeker M."/>
        </authorList>
    </citation>
    <scope>NUCLEOTIDE SEQUENCE</scope>
    <source>
        <strain evidence="7">DSM 21202</strain>
    </source>
</reference>
<evidence type="ECO:0000256" key="5">
    <source>
        <dbReference type="SAM" id="SignalP"/>
    </source>
</evidence>
<comment type="similarity">
    <text evidence="1">Belongs to the leucine-binding protein family.</text>
</comment>
<gene>
    <name evidence="7" type="ORF">J2S73_001153</name>
</gene>
<keyword evidence="2" id="KW-0813">Transport</keyword>
<dbReference type="CDD" id="cd20013">
    <property type="entry name" value="PBP1_RPA0985_benzoate-like"/>
    <property type="match status" value="1"/>
</dbReference>
<dbReference type="EMBL" id="JAUSUL010000001">
    <property type="protein sequence ID" value="MDQ0314716.1"/>
    <property type="molecule type" value="Genomic_DNA"/>
</dbReference>
<dbReference type="PANTHER" id="PTHR30483:SF6">
    <property type="entry name" value="PERIPLASMIC BINDING PROTEIN OF ABC TRANSPORTER FOR NATURAL AMINO ACIDS"/>
    <property type="match status" value="1"/>
</dbReference>
<dbReference type="Proteomes" id="UP001229244">
    <property type="component" value="Unassembled WGS sequence"/>
</dbReference>
<keyword evidence="3 5" id="KW-0732">Signal</keyword>
<sequence length="387" mass="41314">MKRIVTRIAATAAVVLMGTGAGLAQDTVKVGLVGEMSGPFAQFGEQFLGGLKAYQAINGTEAGGKTVEVIIKDVGGPNPDVAKRLAQELIVRDKVDVLTGFGFTPNAAAVAPIATEAKVPMVIMNAAAEGLTQASDYMVRVSFSLPSLVPPMAEWLVEQGHKKAYLIVGDYRPGHDVEKAFLEAFPAAGGEVVGNVRTPLMTVDFAPYMQKVKDTQPDAIFAFVNAGDVMASFLKAYREKGLDEDEIVMAGTGDITFEPSMPAVGDAAEGIVTSYNYSMMHDSELNKRFVEEFHKAAGADVDPSIMGVGGYDAMALIYAALEKTGGDTDGTALVEAMKGMEWESPRGPISIDPETRDIVQNIYLRKVEQVGDKFGNVEFETIEPSQQ</sequence>
<keyword evidence="4" id="KW-0029">Amino-acid transport</keyword>
<dbReference type="InterPro" id="IPR000709">
    <property type="entry name" value="Leu_Ile_Val-bd"/>
</dbReference>
<dbReference type="InterPro" id="IPR051010">
    <property type="entry name" value="BCAA_transport"/>
</dbReference>
<organism evidence="7 8">
    <name type="scientific">Amorphus orientalis</name>
    <dbReference type="NCBI Taxonomy" id="649198"/>
    <lineage>
        <taxon>Bacteria</taxon>
        <taxon>Pseudomonadati</taxon>
        <taxon>Pseudomonadota</taxon>
        <taxon>Alphaproteobacteria</taxon>
        <taxon>Hyphomicrobiales</taxon>
        <taxon>Amorphaceae</taxon>
        <taxon>Amorphus</taxon>
    </lineage>
</organism>
<keyword evidence="8" id="KW-1185">Reference proteome</keyword>
<name>A0AAE3VME4_9HYPH</name>
<comment type="caution">
    <text evidence="7">The sequence shown here is derived from an EMBL/GenBank/DDBJ whole genome shotgun (WGS) entry which is preliminary data.</text>
</comment>
<proteinExistence type="inferred from homology"/>
<dbReference type="Gene3D" id="3.40.50.2300">
    <property type="match status" value="2"/>
</dbReference>
<dbReference type="GO" id="GO:0006865">
    <property type="term" value="P:amino acid transport"/>
    <property type="evidence" value="ECO:0007669"/>
    <property type="project" value="UniProtKB-KW"/>
</dbReference>
<dbReference type="PRINTS" id="PR00337">
    <property type="entry name" value="LEUILEVALBP"/>
</dbReference>
<dbReference type="Pfam" id="PF13458">
    <property type="entry name" value="Peripla_BP_6"/>
    <property type="match status" value="1"/>
</dbReference>
<evidence type="ECO:0000256" key="4">
    <source>
        <dbReference type="ARBA" id="ARBA00022970"/>
    </source>
</evidence>
<dbReference type="InterPro" id="IPR028082">
    <property type="entry name" value="Peripla_BP_I"/>
</dbReference>
<dbReference type="SUPFAM" id="SSF53822">
    <property type="entry name" value="Periplasmic binding protein-like I"/>
    <property type="match status" value="1"/>
</dbReference>
<feature type="signal peptide" evidence="5">
    <location>
        <begin position="1"/>
        <end position="24"/>
    </location>
</feature>
<dbReference type="InterPro" id="IPR028081">
    <property type="entry name" value="Leu-bd"/>
</dbReference>